<evidence type="ECO:0000256" key="1">
    <source>
        <dbReference type="SAM" id="MobiDB-lite"/>
    </source>
</evidence>
<dbReference type="Proteomes" id="UP000239649">
    <property type="component" value="Unassembled WGS sequence"/>
</dbReference>
<reference evidence="2 3" key="1">
    <citation type="journal article" date="2018" name="Plant J.">
        <title>Genome sequences of Chlorella sorokiniana UTEX 1602 and Micractinium conductrix SAG 241.80: implications to maltose excretion by a green alga.</title>
        <authorList>
            <person name="Arriola M.B."/>
            <person name="Velmurugan N."/>
            <person name="Zhang Y."/>
            <person name="Plunkett M.H."/>
            <person name="Hondzo H."/>
            <person name="Barney B.M."/>
        </authorList>
    </citation>
    <scope>NUCLEOTIDE SEQUENCE [LARGE SCALE GENOMIC DNA]</scope>
    <source>
        <strain evidence="2 3">SAG 241.80</strain>
    </source>
</reference>
<dbReference type="EMBL" id="LHPF02000004">
    <property type="protein sequence ID" value="PSC74748.1"/>
    <property type="molecule type" value="Genomic_DNA"/>
</dbReference>
<evidence type="ECO:0000313" key="2">
    <source>
        <dbReference type="EMBL" id="PSC74748.1"/>
    </source>
</evidence>
<dbReference type="AlphaFoldDB" id="A0A2P6VKY7"/>
<comment type="caution">
    <text evidence="2">The sequence shown here is derived from an EMBL/GenBank/DDBJ whole genome shotgun (WGS) entry which is preliminary data.</text>
</comment>
<dbReference type="OrthoDB" id="521008at2759"/>
<proteinExistence type="predicted"/>
<keyword evidence="3" id="KW-1185">Reference proteome</keyword>
<name>A0A2P6VKY7_9CHLO</name>
<protein>
    <submittedName>
        <fullName evidence="2">Uncharacterized protein</fullName>
    </submittedName>
</protein>
<gene>
    <name evidence="2" type="ORF">C2E20_2377</name>
</gene>
<accession>A0A2P6VKY7</accession>
<organism evidence="2 3">
    <name type="scientific">Micractinium conductrix</name>
    <dbReference type="NCBI Taxonomy" id="554055"/>
    <lineage>
        <taxon>Eukaryota</taxon>
        <taxon>Viridiplantae</taxon>
        <taxon>Chlorophyta</taxon>
        <taxon>core chlorophytes</taxon>
        <taxon>Trebouxiophyceae</taxon>
        <taxon>Chlorellales</taxon>
        <taxon>Chlorellaceae</taxon>
        <taxon>Chlorella clade</taxon>
        <taxon>Micractinium</taxon>
    </lineage>
</organism>
<feature type="region of interest" description="Disordered" evidence="1">
    <location>
        <begin position="123"/>
        <end position="164"/>
    </location>
</feature>
<feature type="compositionally biased region" description="Low complexity" evidence="1">
    <location>
        <begin position="267"/>
        <end position="284"/>
    </location>
</feature>
<feature type="region of interest" description="Disordered" evidence="1">
    <location>
        <begin position="201"/>
        <end position="235"/>
    </location>
</feature>
<feature type="region of interest" description="Disordered" evidence="1">
    <location>
        <begin position="248"/>
        <end position="289"/>
    </location>
</feature>
<evidence type="ECO:0000313" key="3">
    <source>
        <dbReference type="Proteomes" id="UP000239649"/>
    </source>
</evidence>
<sequence length="333" mass="33802">MAQLEGAARTACAACDRHRHSKHGVLEHGHLVEYTHQGTSYTLGLFATLDESHRVCDVLAIKDAVDAGVDLGTLNPHVSLDKYGVDGSTSWAIGWASFPQIVRDLQEYTVRKLPGHELSETVLSSGDAGVSSGGHARDEAQSGQHALPDPSVQRGVRAPPAPAPHSVACGPAYSLASNASMLSGISAAQAMLNLARASDAAEAETRGHAGAVPQRAPAPHAPPPRFDGQPQQPWQQQTHLEVLPANGGVNISAAPTTARKRPHEATGESAAAAPTAAGAHPCSANGGGGAAAARATAAAAAAAVAEMAGRAREAAMLKQPGPSEAGPGANITL</sequence>